<dbReference type="Pfam" id="PF01968">
    <property type="entry name" value="Hydantoinase_A"/>
    <property type="match status" value="1"/>
</dbReference>
<evidence type="ECO:0000259" key="2">
    <source>
        <dbReference type="Pfam" id="PF05378"/>
    </source>
</evidence>
<dbReference type="InterPro" id="IPR008040">
    <property type="entry name" value="Hydant_A_N"/>
</dbReference>
<feature type="domain" description="Hydantoinase A/oxoprolinase" evidence="1">
    <location>
        <begin position="209"/>
        <end position="402"/>
    </location>
</feature>
<dbReference type="Pfam" id="PF20906">
    <property type="entry name" value="S-Me-THD_C"/>
    <property type="match status" value="1"/>
</dbReference>
<protein>
    <submittedName>
        <fullName evidence="5">Hydantoinase/oxoprolinase</fullName>
    </submittedName>
</protein>
<dbReference type="SUPFAM" id="SSF53067">
    <property type="entry name" value="Actin-like ATPase domain"/>
    <property type="match status" value="2"/>
</dbReference>
<comment type="caution">
    <text evidence="5">The sequence shown here is derived from an EMBL/GenBank/DDBJ whole genome shotgun (WGS) entry which is preliminary data.</text>
</comment>
<dbReference type="OrthoDB" id="5404895at2759"/>
<evidence type="ECO:0000259" key="4">
    <source>
        <dbReference type="Pfam" id="PF20906"/>
    </source>
</evidence>
<proteinExistence type="predicted"/>
<dbReference type="Pfam" id="PF05378">
    <property type="entry name" value="Hydant_A_N"/>
    <property type="match status" value="1"/>
</dbReference>
<dbReference type="InterPro" id="IPR048350">
    <property type="entry name" value="S-Me-THD-like_C"/>
</dbReference>
<evidence type="ECO:0000259" key="1">
    <source>
        <dbReference type="Pfam" id="PF01968"/>
    </source>
</evidence>
<dbReference type="PANTHER" id="PTHR11365:SF10">
    <property type="entry name" value="HYDANTOINASE_OXOPROLINASE"/>
    <property type="match status" value="1"/>
</dbReference>
<dbReference type="InterPro" id="IPR043129">
    <property type="entry name" value="ATPase_NBD"/>
</dbReference>
<dbReference type="InterPro" id="IPR045079">
    <property type="entry name" value="Oxoprolinase-like"/>
</dbReference>
<dbReference type="GeneID" id="63675482"/>
<accession>A0A0C2J2H4</accession>
<evidence type="ECO:0000313" key="5">
    <source>
        <dbReference type="EMBL" id="KIH93240.1"/>
    </source>
</evidence>
<sequence>MASLNRPVRIGIDVGGTNTDAVVLDPAQRAAPDRGVLAFHKTPTTHDATSGIATALKAVLEASEINRSRIASVTVGTTAFLNAVIERNPRRLERVGVLRLSQSFLRDIPPLSDWPADLAALVQGYVGYVDGGLNIDGSEEAPIDESQVVRESRQFRAHGLRAIVVAGVYAPIDQTFRQEDRVRTILQRELPGVDVVCSHEVANIGFLERENAAILNAAILRFARRSIRQFEQALRNVGLANCPLYLTQNDGTVLDVAAASRVPIRTFSSGVTNSMRGAAYLAGLSRSAQTEESSGDAVGLAGQAAIVVDMGGTTTDVGVLLPSGLPRPASTYVSVGGVSVNYALPHLHSIGLGGGSLVALAKPDGPAVVGPASVGAHLERSLVFGGGTTTATDIAVAAGRAHIASVSDVPSTVTGLDRTLVDAVLERVSVMLSQAIDFVKTSPLPLPVLLTGGGSILAPGVIAGASEVIRPPFYDVANAVGAACSGIGVTVDTIRSTSEKSSIEIKEEVAQLAVDRAVAQGAVRDSVYIAQVDAIPIPYLDNRIRFIVTSIGDLDLTAAAPTASSQASQAGLVDVEDYTETEAQFQTREEQGPSMTREDAVDVESYTPIVVRDKTTGVAEWLLTKADIDYLADGCYVLGCGGGGNPSAGRLQLHDLLDAGHRVRVVDAADVSAVADNARVYWGGRMGSPAAIAERLQAHETVLAIRALMDYLRHDDLDAVVGLEIGGANGLEPLLWGSSRFFDRPVLDADFMGRANPMCWQTTLTVHQPGHFCPCAIDSGTGRTLLLTRAPRDEDVDRPLRGALSELGSLVGLAPAPTTGAAVRQFAVQRSLSLAWRIGRAIALSVARHDAVRAAETVVRELGGATSARILFRGKITSIERTLHKGLSVGVLHIAATFDDDEGDGRETPVATGGTLRIPFVNENILAEHARDGSDGSSKVIATVPDLIALLDRDTGKPVGVPEYRYGCHVVVLGIACSPRWTDTGRGIEIGGPHDYGYDIPYKPLGTFQEPHSVIQQYAPPKS</sequence>
<dbReference type="InterPro" id="IPR027479">
    <property type="entry name" value="S-Me-THD_N_sf"/>
</dbReference>
<dbReference type="InterPro" id="IPR002821">
    <property type="entry name" value="Hydantoinase_A"/>
</dbReference>
<reference evidence="5 6" key="1">
    <citation type="journal article" date="2014" name="BMC Genomics">
        <title>Comparative genomics of the major fungal agents of human and animal Sporotrichosis: Sporothrix schenckii and Sporothrix brasiliensis.</title>
        <authorList>
            <person name="Teixeira M.M."/>
            <person name="de Almeida L.G."/>
            <person name="Kubitschek-Barreira P."/>
            <person name="Alves F.L."/>
            <person name="Kioshima E.S."/>
            <person name="Abadio A.K."/>
            <person name="Fernandes L."/>
            <person name="Derengowski L.S."/>
            <person name="Ferreira K.S."/>
            <person name="Souza R.C."/>
            <person name="Ruiz J.C."/>
            <person name="de Andrade N.C."/>
            <person name="Paes H.C."/>
            <person name="Nicola A.M."/>
            <person name="Albuquerque P."/>
            <person name="Gerber A.L."/>
            <person name="Martins V.P."/>
            <person name="Peconick L.D."/>
            <person name="Neto A.V."/>
            <person name="Chaucanez C.B."/>
            <person name="Silva P.A."/>
            <person name="Cunha O.L."/>
            <person name="de Oliveira F.F."/>
            <person name="dos Santos T.C."/>
            <person name="Barros A.L."/>
            <person name="Soares M.A."/>
            <person name="de Oliveira L.M."/>
            <person name="Marini M.M."/>
            <person name="Villalobos-Duno H."/>
            <person name="Cunha M.M."/>
            <person name="de Hoog S."/>
            <person name="da Silveira J.F."/>
            <person name="Henrissat B."/>
            <person name="Nino-Vega G.A."/>
            <person name="Cisalpino P.S."/>
            <person name="Mora-Montes H.M."/>
            <person name="Almeida S.R."/>
            <person name="Stajich J.E."/>
            <person name="Lopes-Bezerra L.M."/>
            <person name="Vasconcelos A.T."/>
            <person name="Felipe M.S."/>
        </authorList>
    </citation>
    <scope>NUCLEOTIDE SEQUENCE [LARGE SCALE GENOMIC DNA]</scope>
    <source>
        <strain evidence="5 6">5110</strain>
    </source>
</reference>
<keyword evidence="6" id="KW-1185">Reference proteome</keyword>
<feature type="domain" description="Hydantoinase/oxoprolinase N-terminal" evidence="2">
    <location>
        <begin position="9"/>
        <end position="189"/>
    </location>
</feature>
<dbReference type="VEuPathDB" id="FungiDB:SPBR_02258"/>
<dbReference type="Gene3D" id="3.30.420.40">
    <property type="match status" value="1"/>
</dbReference>
<gene>
    <name evidence="5" type="ORF">SPBR_02258</name>
</gene>
<dbReference type="AlphaFoldDB" id="A0A0C2J2H4"/>
<feature type="domain" description="S-Me-THD-like C-terminal" evidence="4">
    <location>
        <begin position="793"/>
        <end position="1005"/>
    </location>
</feature>
<evidence type="ECO:0000259" key="3">
    <source>
        <dbReference type="Pfam" id="PF06032"/>
    </source>
</evidence>
<dbReference type="RefSeq" id="XP_040621250.1">
    <property type="nucleotide sequence ID" value="XM_040760561.1"/>
</dbReference>
<dbReference type="Gene3D" id="3.40.1610.10">
    <property type="entry name" value="CV3147-like domain"/>
    <property type="match status" value="1"/>
</dbReference>
<dbReference type="Gene3D" id="2.40.390.10">
    <property type="entry name" value="CV3147-like"/>
    <property type="match status" value="1"/>
</dbReference>
<feature type="domain" description="S-Me-THD N-terminal" evidence="3">
    <location>
        <begin position="627"/>
        <end position="788"/>
    </location>
</feature>
<dbReference type="SUPFAM" id="SSF160991">
    <property type="entry name" value="CV3147-like"/>
    <property type="match status" value="1"/>
</dbReference>
<evidence type="ECO:0000313" key="6">
    <source>
        <dbReference type="Proteomes" id="UP000031575"/>
    </source>
</evidence>
<dbReference type="PANTHER" id="PTHR11365">
    <property type="entry name" value="5-OXOPROLINASE RELATED"/>
    <property type="match status" value="1"/>
</dbReference>
<dbReference type="Pfam" id="PF06032">
    <property type="entry name" value="S-Me-THD_N"/>
    <property type="match status" value="1"/>
</dbReference>
<dbReference type="EMBL" id="AWTV01000006">
    <property type="protein sequence ID" value="KIH93240.1"/>
    <property type="molecule type" value="Genomic_DNA"/>
</dbReference>
<dbReference type="Proteomes" id="UP000031575">
    <property type="component" value="Unassembled WGS sequence"/>
</dbReference>
<dbReference type="HOGENOM" id="CLU_007154_0_0_1"/>
<dbReference type="InterPro" id="IPR010318">
    <property type="entry name" value="S-Me-THD_N"/>
</dbReference>
<organism evidence="5 6">
    <name type="scientific">Sporothrix brasiliensis 5110</name>
    <dbReference type="NCBI Taxonomy" id="1398154"/>
    <lineage>
        <taxon>Eukaryota</taxon>
        <taxon>Fungi</taxon>
        <taxon>Dikarya</taxon>
        <taxon>Ascomycota</taxon>
        <taxon>Pezizomycotina</taxon>
        <taxon>Sordariomycetes</taxon>
        <taxon>Sordariomycetidae</taxon>
        <taxon>Ophiostomatales</taxon>
        <taxon>Ophiostomataceae</taxon>
        <taxon>Sporothrix</taxon>
    </lineage>
</organism>
<name>A0A0C2J2H4_9PEZI</name>
<dbReference type="GO" id="GO:0016787">
    <property type="term" value="F:hydrolase activity"/>
    <property type="evidence" value="ECO:0007669"/>
    <property type="project" value="InterPro"/>
</dbReference>
<dbReference type="InterPro" id="IPR024071">
    <property type="entry name" value="S-Me-THD_C_sf"/>
</dbReference>
<dbReference type="FunFam" id="3.40.1610.10:FF:000001">
    <property type="entry name" value="Hydantoinase, putative"/>
    <property type="match status" value="1"/>
</dbReference>